<dbReference type="PANTHER" id="PTHR38790:SF4">
    <property type="entry name" value="2EXR DOMAIN-CONTAINING PROTEIN"/>
    <property type="match status" value="1"/>
</dbReference>
<keyword evidence="3" id="KW-1185">Reference proteome</keyword>
<dbReference type="Proteomes" id="UP001595075">
    <property type="component" value="Unassembled WGS sequence"/>
</dbReference>
<dbReference type="PANTHER" id="PTHR38790">
    <property type="entry name" value="2EXR DOMAIN-CONTAINING PROTEIN-RELATED"/>
    <property type="match status" value="1"/>
</dbReference>
<proteinExistence type="predicted"/>
<dbReference type="EMBL" id="JAZHXI010000016">
    <property type="protein sequence ID" value="KAL2062753.1"/>
    <property type="molecule type" value="Genomic_DNA"/>
</dbReference>
<accession>A0ABR4C156</accession>
<evidence type="ECO:0000313" key="2">
    <source>
        <dbReference type="EMBL" id="KAL2062753.1"/>
    </source>
</evidence>
<gene>
    <name evidence="2" type="ORF">VTL71DRAFT_5825</name>
</gene>
<name>A0ABR4C156_9HELO</name>
<comment type="caution">
    <text evidence="2">The sequence shown here is derived from an EMBL/GenBank/DDBJ whole genome shotgun (WGS) entry which is preliminary data.</text>
</comment>
<reference evidence="2 3" key="1">
    <citation type="journal article" date="2024" name="Commun. Biol.">
        <title>Comparative genomic analysis of thermophilic fungi reveals convergent evolutionary adaptations and gene losses.</title>
        <authorList>
            <person name="Steindorff A.S."/>
            <person name="Aguilar-Pontes M.V."/>
            <person name="Robinson A.J."/>
            <person name="Andreopoulos B."/>
            <person name="LaButti K."/>
            <person name="Kuo A."/>
            <person name="Mondo S."/>
            <person name="Riley R."/>
            <person name="Otillar R."/>
            <person name="Haridas S."/>
            <person name="Lipzen A."/>
            <person name="Grimwood J."/>
            <person name="Schmutz J."/>
            <person name="Clum A."/>
            <person name="Reid I.D."/>
            <person name="Moisan M.C."/>
            <person name="Butler G."/>
            <person name="Nguyen T.T.M."/>
            <person name="Dewar K."/>
            <person name="Conant G."/>
            <person name="Drula E."/>
            <person name="Henrissat B."/>
            <person name="Hansel C."/>
            <person name="Singer S."/>
            <person name="Hutchinson M.I."/>
            <person name="de Vries R.P."/>
            <person name="Natvig D.O."/>
            <person name="Powell A.J."/>
            <person name="Tsang A."/>
            <person name="Grigoriev I.V."/>
        </authorList>
    </citation>
    <scope>NUCLEOTIDE SEQUENCE [LARGE SCALE GENOMIC DNA]</scope>
    <source>
        <strain evidence="2 3">CBS 494.80</strain>
    </source>
</reference>
<protein>
    <recommendedName>
        <fullName evidence="1">DUF7730 domain-containing protein</fullName>
    </recommendedName>
</protein>
<feature type="domain" description="DUF7730" evidence="1">
    <location>
        <begin position="19"/>
        <end position="263"/>
    </location>
</feature>
<evidence type="ECO:0000259" key="1">
    <source>
        <dbReference type="Pfam" id="PF24864"/>
    </source>
</evidence>
<evidence type="ECO:0000313" key="3">
    <source>
        <dbReference type="Proteomes" id="UP001595075"/>
    </source>
</evidence>
<sequence length="278" mass="31708">MRFQEPPQFSASPFNSPAACPLMRLPVELQRIICQYVMADWNWTKRLHIVRDYEHGDFGTGRFDTLVPTVRTRRLTYVQCTARSEKNLAVSMTKSWPTQHDSCRGWKAFDQAPPRVQGLYLAIALSCRHMHTEAIRLLYSEHSFDLLDIPSAHRFLTQAHARQLNHIKVIWLSAVFPAQSGTSATKTSSSTYQVSPEMAQTTIMQWAAICNVLTKTKGLQKVTIRVYRHVHCGFEKAQILDALKDVRVEEELALQVSYHQQGDGRWEVPKAPKAVCGE</sequence>
<dbReference type="InterPro" id="IPR056632">
    <property type="entry name" value="DUF7730"/>
</dbReference>
<dbReference type="Pfam" id="PF24864">
    <property type="entry name" value="DUF7730"/>
    <property type="match status" value="1"/>
</dbReference>
<organism evidence="2 3">
    <name type="scientific">Oculimacula yallundae</name>
    <dbReference type="NCBI Taxonomy" id="86028"/>
    <lineage>
        <taxon>Eukaryota</taxon>
        <taxon>Fungi</taxon>
        <taxon>Dikarya</taxon>
        <taxon>Ascomycota</taxon>
        <taxon>Pezizomycotina</taxon>
        <taxon>Leotiomycetes</taxon>
        <taxon>Helotiales</taxon>
        <taxon>Ploettnerulaceae</taxon>
        <taxon>Oculimacula</taxon>
    </lineage>
</organism>